<dbReference type="InterPro" id="IPR001841">
    <property type="entry name" value="Znf_RING"/>
</dbReference>
<feature type="region of interest" description="Disordered" evidence="15">
    <location>
        <begin position="313"/>
        <end position="375"/>
    </location>
</feature>
<feature type="compositionally biased region" description="Polar residues" evidence="15">
    <location>
        <begin position="253"/>
        <end position="262"/>
    </location>
</feature>
<dbReference type="GO" id="GO:0016020">
    <property type="term" value="C:membrane"/>
    <property type="evidence" value="ECO:0007669"/>
    <property type="project" value="UniProtKB-SubCell"/>
</dbReference>
<dbReference type="GO" id="GO:0061630">
    <property type="term" value="F:ubiquitin protein ligase activity"/>
    <property type="evidence" value="ECO:0007669"/>
    <property type="project" value="UniProtKB-EC"/>
</dbReference>
<dbReference type="SUPFAM" id="SSF57850">
    <property type="entry name" value="RING/U-box"/>
    <property type="match status" value="1"/>
</dbReference>
<evidence type="ECO:0000256" key="14">
    <source>
        <dbReference type="PROSITE-ProRule" id="PRU00175"/>
    </source>
</evidence>
<evidence type="ECO:0000313" key="18">
    <source>
        <dbReference type="EnsemblPlants" id="Kaladp0024s0503.1.v1.1.CDS.1"/>
    </source>
</evidence>
<comment type="subcellular location">
    <subcellularLocation>
        <location evidence="2">Membrane</location>
        <topology evidence="2">Single-pass membrane protein</topology>
    </subcellularLocation>
</comment>
<feature type="region of interest" description="Disordered" evidence="15">
    <location>
        <begin position="204"/>
        <end position="262"/>
    </location>
</feature>
<comment type="catalytic activity">
    <reaction evidence="1">
        <text>S-ubiquitinyl-[E2 ubiquitin-conjugating enzyme]-L-cysteine + [acceptor protein]-L-lysine = [E2 ubiquitin-conjugating enzyme]-L-cysteine + N(6)-ubiquitinyl-[acceptor protein]-L-lysine.</text>
        <dbReference type="EC" id="2.3.2.27"/>
    </reaction>
</comment>
<feature type="compositionally biased region" description="Polar residues" evidence="15">
    <location>
        <begin position="232"/>
        <end position="246"/>
    </location>
</feature>
<dbReference type="GO" id="GO:0008270">
    <property type="term" value="F:zinc ion binding"/>
    <property type="evidence" value="ECO:0007669"/>
    <property type="project" value="UniProtKB-KW"/>
</dbReference>
<evidence type="ECO:0000256" key="7">
    <source>
        <dbReference type="ARBA" id="ARBA00022723"/>
    </source>
</evidence>
<sequence>MFQVDFRVYVALPPEGVGVSDAGDHHLHDKSGFLVNYPALGLSLGGLLCLVFLFLLVRFCVKLERERLRLHRIIERMQAGEVLINEEPVAEPVVDPMDHPIWYIRTPGLPQSVIDAIKVVEYKKEEGLVEGRDCAICLSEFEENESLRLLPKCAHAFHVPCIDQWFRSHKNCPMCRAALPDLVSNGVPVVSAEAVQEAVRRRQLARERESQENGVRLVGQQRDEAVRHQSDESVTTDANVNLNPNASDAYPPSHSSVSENGSNVQVNAVSYLAERRRDGEMQAVRRSVSADAATRLKILGAVPEIKIQVDSDAIRGSNSTPERKMNATRTGSTSCKNSRPEHEQARASSIVMKRSASYGGKPSSAKSGKVPTLPY</sequence>
<dbReference type="EnsemblPlants" id="Kaladp0024s0503.1.v1.1">
    <property type="protein sequence ID" value="Kaladp0024s0503.1.v1.1.CDS.1"/>
    <property type="gene ID" value="Kaladp0024s0503.v1.1"/>
</dbReference>
<evidence type="ECO:0000256" key="9">
    <source>
        <dbReference type="ARBA" id="ARBA00022786"/>
    </source>
</evidence>
<accession>A0A7N0T7J3</accession>
<evidence type="ECO:0000256" key="13">
    <source>
        <dbReference type="ARBA" id="ARBA00024209"/>
    </source>
</evidence>
<keyword evidence="11 16" id="KW-1133">Transmembrane helix</keyword>
<dbReference type="UniPathway" id="UPA00143"/>
<feature type="domain" description="RING-type" evidence="17">
    <location>
        <begin position="134"/>
        <end position="176"/>
    </location>
</feature>
<dbReference type="PROSITE" id="PS50089">
    <property type="entry name" value="ZF_RING_2"/>
    <property type="match status" value="1"/>
</dbReference>
<evidence type="ECO:0000256" key="11">
    <source>
        <dbReference type="ARBA" id="ARBA00022989"/>
    </source>
</evidence>
<dbReference type="InterPro" id="IPR044600">
    <property type="entry name" value="ATL1/ATL16-like"/>
</dbReference>
<evidence type="ECO:0000256" key="8">
    <source>
        <dbReference type="ARBA" id="ARBA00022771"/>
    </source>
</evidence>
<keyword evidence="5" id="KW-0808">Transferase</keyword>
<evidence type="ECO:0000256" key="4">
    <source>
        <dbReference type="ARBA" id="ARBA00012483"/>
    </source>
</evidence>
<dbReference type="Gramene" id="Kaladp0024s0503.1.v1.1">
    <property type="protein sequence ID" value="Kaladp0024s0503.1.v1.1.CDS.1"/>
    <property type="gene ID" value="Kaladp0024s0503.v1.1"/>
</dbReference>
<keyword evidence="9" id="KW-0833">Ubl conjugation pathway</keyword>
<feature type="transmembrane region" description="Helical" evidence="16">
    <location>
        <begin position="39"/>
        <end position="61"/>
    </location>
</feature>
<dbReference type="PANTHER" id="PTHR46913">
    <property type="entry name" value="RING-H2 FINGER PROTEIN ATL16"/>
    <property type="match status" value="1"/>
</dbReference>
<organism evidence="18 19">
    <name type="scientific">Kalanchoe fedtschenkoi</name>
    <name type="common">Lavender scallops</name>
    <name type="synonym">South American air plant</name>
    <dbReference type="NCBI Taxonomy" id="63787"/>
    <lineage>
        <taxon>Eukaryota</taxon>
        <taxon>Viridiplantae</taxon>
        <taxon>Streptophyta</taxon>
        <taxon>Embryophyta</taxon>
        <taxon>Tracheophyta</taxon>
        <taxon>Spermatophyta</taxon>
        <taxon>Magnoliopsida</taxon>
        <taxon>eudicotyledons</taxon>
        <taxon>Gunneridae</taxon>
        <taxon>Pentapetalae</taxon>
        <taxon>Saxifragales</taxon>
        <taxon>Crassulaceae</taxon>
        <taxon>Kalanchoe</taxon>
    </lineage>
</organism>
<dbReference type="CDD" id="cd16461">
    <property type="entry name" value="RING-H2_EL5-like"/>
    <property type="match status" value="1"/>
</dbReference>
<evidence type="ECO:0000256" key="2">
    <source>
        <dbReference type="ARBA" id="ARBA00004167"/>
    </source>
</evidence>
<dbReference type="PANTHER" id="PTHR46913:SF19">
    <property type="entry name" value="RING-TYPE E3 UBIQUITIN TRANSFERASE"/>
    <property type="match status" value="1"/>
</dbReference>
<dbReference type="FunFam" id="3.30.40.10:FF:000187">
    <property type="entry name" value="E3 ubiquitin-protein ligase ATL6"/>
    <property type="match status" value="1"/>
</dbReference>
<comment type="pathway">
    <text evidence="3">Protein modification; protein ubiquitination.</text>
</comment>
<keyword evidence="12 16" id="KW-0472">Membrane</keyword>
<keyword evidence="7" id="KW-0479">Metal-binding</keyword>
<evidence type="ECO:0000256" key="15">
    <source>
        <dbReference type="SAM" id="MobiDB-lite"/>
    </source>
</evidence>
<evidence type="ECO:0000256" key="16">
    <source>
        <dbReference type="SAM" id="Phobius"/>
    </source>
</evidence>
<dbReference type="Gene3D" id="3.30.40.10">
    <property type="entry name" value="Zinc/RING finger domain, C3HC4 (zinc finger)"/>
    <property type="match status" value="1"/>
</dbReference>
<dbReference type="Proteomes" id="UP000594263">
    <property type="component" value="Unplaced"/>
</dbReference>
<reference evidence="18" key="1">
    <citation type="submission" date="2021-01" db="UniProtKB">
        <authorList>
            <consortium name="EnsemblPlants"/>
        </authorList>
    </citation>
    <scope>IDENTIFICATION</scope>
</reference>
<dbReference type="SMART" id="SM00184">
    <property type="entry name" value="RING"/>
    <property type="match status" value="1"/>
</dbReference>
<comment type="similarity">
    <text evidence="13">Belongs to the RING-type zinc finger family. ATL subfamily.</text>
</comment>
<dbReference type="AlphaFoldDB" id="A0A7N0T7J3"/>
<dbReference type="GO" id="GO:0016567">
    <property type="term" value="P:protein ubiquitination"/>
    <property type="evidence" value="ECO:0007669"/>
    <property type="project" value="UniProtKB-UniPathway"/>
</dbReference>
<evidence type="ECO:0000256" key="10">
    <source>
        <dbReference type="ARBA" id="ARBA00022833"/>
    </source>
</evidence>
<feature type="compositionally biased region" description="Polar residues" evidence="15">
    <location>
        <begin position="327"/>
        <end position="337"/>
    </location>
</feature>
<evidence type="ECO:0000256" key="6">
    <source>
        <dbReference type="ARBA" id="ARBA00022692"/>
    </source>
</evidence>
<name>A0A7N0T7J3_KALFE</name>
<evidence type="ECO:0000256" key="5">
    <source>
        <dbReference type="ARBA" id="ARBA00022679"/>
    </source>
</evidence>
<dbReference type="Pfam" id="PF13639">
    <property type="entry name" value="zf-RING_2"/>
    <property type="match status" value="1"/>
</dbReference>
<protein>
    <recommendedName>
        <fullName evidence="4">RING-type E3 ubiquitin transferase</fullName>
        <ecNumber evidence="4">2.3.2.27</ecNumber>
    </recommendedName>
</protein>
<evidence type="ECO:0000256" key="3">
    <source>
        <dbReference type="ARBA" id="ARBA00004906"/>
    </source>
</evidence>
<keyword evidence="10" id="KW-0862">Zinc</keyword>
<evidence type="ECO:0000256" key="12">
    <source>
        <dbReference type="ARBA" id="ARBA00023136"/>
    </source>
</evidence>
<evidence type="ECO:0000313" key="19">
    <source>
        <dbReference type="Proteomes" id="UP000594263"/>
    </source>
</evidence>
<keyword evidence="6 16" id="KW-0812">Transmembrane</keyword>
<evidence type="ECO:0000259" key="17">
    <source>
        <dbReference type="PROSITE" id="PS50089"/>
    </source>
</evidence>
<feature type="compositionally biased region" description="Basic and acidic residues" evidence="15">
    <location>
        <begin position="221"/>
        <end position="231"/>
    </location>
</feature>
<proteinExistence type="inferred from homology"/>
<dbReference type="InterPro" id="IPR013083">
    <property type="entry name" value="Znf_RING/FYVE/PHD"/>
</dbReference>
<dbReference type="EC" id="2.3.2.27" evidence="4"/>
<evidence type="ECO:0000256" key="1">
    <source>
        <dbReference type="ARBA" id="ARBA00000900"/>
    </source>
</evidence>
<keyword evidence="19" id="KW-1185">Reference proteome</keyword>
<keyword evidence="8 14" id="KW-0863">Zinc-finger</keyword>